<comment type="similarity">
    <text evidence="2">Belongs to the SusD family.</text>
</comment>
<dbReference type="Pfam" id="PF14322">
    <property type="entry name" value="SusD-like_3"/>
    <property type="match status" value="1"/>
</dbReference>
<dbReference type="RefSeq" id="WP_271335342.1">
    <property type="nucleotide sequence ID" value="NZ_JAMZNK010000009.1"/>
</dbReference>
<dbReference type="InterPro" id="IPR011990">
    <property type="entry name" value="TPR-like_helical_dom_sf"/>
</dbReference>
<evidence type="ECO:0000259" key="7">
    <source>
        <dbReference type="Pfam" id="PF07980"/>
    </source>
</evidence>
<proteinExistence type="inferred from homology"/>
<accession>A0ABT4WAI3</accession>
<sequence>MKTINLLVIRWLWLSAITLFISCDSFLEVELPKTQLTAVVVFQDYHTAEAALTDIYSNLRDSGILCGDGTGISNQLANYADEMVSSENPSNPSISFYTNSLLPSNNYVTGYWNFGYHQIYAANAVIEGAEKSSLTALQKKQLRGEALFIRGLIHFYLVNLFGDIPFVDQTDFKINRTVKRIPTAQVYEKIIADLREASVLLRTSDTDRNRVRPDAIVAKALLARTLLYINAYPEAANEASAVLNQVQTYSLEQPEKVFLRASRETIWQLESGGSGQNTAEGDYFIFTSAPPPYVSLSNSLVSSFSPGDLRKSSWIKGVSDGTTIWYHPYKYKENNPTAESKEYSIVLRLSEQYLIRAEARAWQGDLIGAKEDLNKIRHRAALTDTPALTQKEILDAVFLERKLELFTETGHRFFDLKRTGRLDAELGGMKKGWDSSDSLFPLPQNELSTNPNLRPQNPGY</sequence>
<organism evidence="9 10">
    <name type="scientific">Flavobacterium azizsancarii</name>
    <dbReference type="NCBI Taxonomy" id="2961580"/>
    <lineage>
        <taxon>Bacteria</taxon>
        <taxon>Pseudomonadati</taxon>
        <taxon>Bacteroidota</taxon>
        <taxon>Flavobacteriia</taxon>
        <taxon>Flavobacteriales</taxon>
        <taxon>Flavobacteriaceae</taxon>
        <taxon>Flavobacterium</taxon>
    </lineage>
</organism>
<evidence type="ECO:0000256" key="1">
    <source>
        <dbReference type="ARBA" id="ARBA00004442"/>
    </source>
</evidence>
<dbReference type="EMBL" id="JAMZNK010000009">
    <property type="protein sequence ID" value="MDA6069538.1"/>
    <property type="molecule type" value="Genomic_DNA"/>
</dbReference>
<protein>
    <submittedName>
        <fullName evidence="9">RagB/SusD family nutrient uptake outer membrane protein</fullName>
    </submittedName>
</protein>
<evidence type="ECO:0000256" key="5">
    <source>
        <dbReference type="ARBA" id="ARBA00023237"/>
    </source>
</evidence>
<dbReference type="Gene3D" id="1.25.40.390">
    <property type="match status" value="1"/>
</dbReference>
<feature type="domain" description="SusD-like N-terminal" evidence="8">
    <location>
        <begin position="47"/>
        <end position="226"/>
    </location>
</feature>
<keyword evidence="5" id="KW-0998">Cell outer membrane</keyword>
<keyword evidence="4" id="KW-0472">Membrane</keyword>
<evidence type="ECO:0000313" key="9">
    <source>
        <dbReference type="EMBL" id="MDA6069538.1"/>
    </source>
</evidence>
<comment type="caution">
    <text evidence="9">The sequence shown here is derived from an EMBL/GenBank/DDBJ whole genome shotgun (WGS) entry which is preliminary data.</text>
</comment>
<evidence type="ECO:0000313" key="10">
    <source>
        <dbReference type="Proteomes" id="UP001212170"/>
    </source>
</evidence>
<dbReference type="Proteomes" id="UP001212170">
    <property type="component" value="Unassembled WGS sequence"/>
</dbReference>
<reference evidence="9 10" key="1">
    <citation type="journal article" date="2023" name="Chemosphere">
        <title>Whole genome analysis of Flavobacterium aziz-sancarii sp. nov., isolated from Ardley Island (Antarctica), revealed a rich resistome and bioremediation potential.</title>
        <authorList>
            <person name="Otur C."/>
            <person name="Okay S."/>
            <person name="Kurt-Kizildogan A."/>
        </authorList>
    </citation>
    <scope>NUCLEOTIDE SEQUENCE [LARGE SCALE GENOMIC DNA]</scope>
    <source>
        <strain evidence="9 10">AC</strain>
    </source>
</reference>
<dbReference type="CDD" id="cd08977">
    <property type="entry name" value="SusD"/>
    <property type="match status" value="1"/>
</dbReference>
<feature type="region of interest" description="Disordered" evidence="6">
    <location>
        <begin position="440"/>
        <end position="460"/>
    </location>
</feature>
<dbReference type="Pfam" id="PF07980">
    <property type="entry name" value="SusD_RagB"/>
    <property type="match status" value="1"/>
</dbReference>
<dbReference type="PROSITE" id="PS51257">
    <property type="entry name" value="PROKAR_LIPOPROTEIN"/>
    <property type="match status" value="1"/>
</dbReference>
<evidence type="ECO:0000256" key="3">
    <source>
        <dbReference type="ARBA" id="ARBA00022729"/>
    </source>
</evidence>
<keyword evidence="10" id="KW-1185">Reference proteome</keyword>
<comment type="subcellular location">
    <subcellularLocation>
        <location evidence="1">Cell outer membrane</location>
    </subcellularLocation>
</comment>
<dbReference type="InterPro" id="IPR033985">
    <property type="entry name" value="SusD-like_N"/>
</dbReference>
<dbReference type="InterPro" id="IPR012944">
    <property type="entry name" value="SusD_RagB_dom"/>
</dbReference>
<feature type="domain" description="RagB/SusD" evidence="7">
    <location>
        <begin position="319"/>
        <end position="460"/>
    </location>
</feature>
<dbReference type="SUPFAM" id="SSF48452">
    <property type="entry name" value="TPR-like"/>
    <property type="match status" value="1"/>
</dbReference>
<evidence type="ECO:0000256" key="2">
    <source>
        <dbReference type="ARBA" id="ARBA00006275"/>
    </source>
</evidence>
<keyword evidence="3" id="KW-0732">Signal</keyword>
<evidence type="ECO:0000256" key="6">
    <source>
        <dbReference type="SAM" id="MobiDB-lite"/>
    </source>
</evidence>
<gene>
    <name evidence="9" type="ORF">NJT12_07900</name>
</gene>
<evidence type="ECO:0000259" key="8">
    <source>
        <dbReference type="Pfam" id="PF14322"/>
    </source>
</evidence>
<name>A0ABT4WAI3_9FLAO</name>
<feature type="compositionally biased region" description="Polar residues" evidence="6">
    <location>
        <begin position="445"/>
        <end position="460"/>
    </location>
</feature>
<evidence type="ECO:0000256" key="4">
    <source>
        <dbReference type="ARBA" id="ARBA00023136"/>
    </source>
</evidence>